<keyword evidence="3" id="KW-1185">Reference proteome</keyword>
<evidence type="ECO:0000313" key="3">
    <source>
        <dbReference type="Proteomes" id="UP000184520"/>
    </source>
</evidence>
<evidence type="ECO:0000313" key="2">
    <source>
        <dbReference type="EMBL" id="SHF79705.1"/>
    </source>
</evidence>
<gene>
    <name evidence="2" type="ORF">SAMN05216361_0432</name>
</gene>
<dbReference type="OrthoDB" id="6016419at2"/>
<organism evidence="2 3">
    <name type="scientific">Marisediminitalea aggregata</name>
    <dbReference type="NCBI Taxonomy" id="634436"/>
    <lineage>
        <taxon>Bacteria</taxon>
        <taxon>Pseudomonadati</taxon>
        <taxon>Pseudomonadota</taxon>
        <taxon>Gammaproteobacteria</taxon>
        <taxon>Alteromonadales</taxon>
        <taxon>Alteromonadaceae</taxon>
        <taxon>Marisediminitalea</taxon>
    </lineage>
</organism>
<accession>A0A1M5EKG8</accession>
<dbReference type="RefSeq" id="WP_073317113.1">
    <property type="nucleotide sequence ID" value="NZ_FQWD01000001.1"/>
</dbReference>
<keyword evidence="1" id="KW-1133">Transmembrane helix</keyword>
<feature type="transmembrane region" description="Helical" evidence="1">
    <location>
        <begin position="236"/>
        <end position="256"/>
    </location>
</feature>
<keyword evidence="1" id="KW-0812">Transmembrane</keyword>
<feature type="transmembrane region" description="Helical" evidence="1">
    <location>
        <begin position="208"/>
        <end position="229"/>
    </location>
</feature>
<reference evidence="3" key="1">
    <citation type="submission" date="2016-11" db="EMBL/GenBank/DDBJ databases">
        <authorList>
            <person name="Varghese N."/>
            <person name="Submissions S."/>
        </authorList>
    </citation>
    <scope>NUCLEOTIDE SEQUENCE [LARGE SCALE GENOMIC DNA]</scope>
    <source>
        <strain evidence="3">CGMCC 1.8995</strain>
    </source>
</reference>
<dbReference type="EMBL" id="FQWD01000001">
    <property type="protein sequence ID" value="SHF79705.1"/>
    <property type="molecule type" value="Genomic_DNA"/>
</dbReference>
<sequence length="421" mass="47653">MNFLDVRRETVFLLRKKSIALLLLAGFLLASFSVWTGSVDVAQQHQTIERLLVGDSVDREEVTHKHHDYGYIAYYTFHLTYAPPSPLAFAALGVRDIYPWKHRVRMLALEGQIHESDTPNPELALAGKIDFTFVIAVFSPLLLILLLHDLRASERAAGRHDFLVVTARTRNSLWPLRTAILMVALWLALIVPFLLGCAVNGVGIVDVFMISAIVLVYLLFWSVICYLVARLAFPAPVLASLLLGGWLLTTFIIPAVGDVVIEEAYHGPEGGNILMTQREAVNDAWDLPHQVTMDAFLETHPQWQGKTQTTSLFEWKWYFAFQQVGDEKALPLAIAYQQTAEDRYRAAGYIALLSPATLLKRALTHWAHTDAPAAWHYEQQVRAFHAELRQFYYPFLFNGTPYSEASLADRPVFTPYKNTER</sequence>
<dbReference type="Pfam" id="PF12040">
    <property type="entry name" value="DUF3526"/>
    <property type="match status" value="1"/>
</dbReference>
<dbReference type="InterPro" id="IPR021913">
    <property type="entry name" value="DUF3526"/>
</dbReference>
<name>A0A1M5EKG8_9ALTE</name>
<dbReference type="STRING" id="634436.SAMN05216361_0432"/>
<keyword evidence="1" id="KW-0472">Membrane</keyword>
<feature type="transmembrane region" description="Helical" evidence="1">
    <location>
        <begin position="178"/>
        <end position="202"/>
    </location>
</feature>
<protein>
    <submittedName>
        <fullName evidence="2">ABC-2 type transport system permease protein</fullName>
    </submittedName>
</protein>
<proteinExistence type="predicted"/>
<dbReference type="AlphaFoldDB" id="A0A1M5EKG8"/>
<evidence type="ECO:0000256" key="1">
    <source>
        <dbReference type="SAM" id="Phobius"/>
    </source>
</evidence>
<dbReference type="Proteomes" id="UP000184520">
    <property type="component" value="Unassembled WGS sequence"/>
</dbReference>